<sequence length="519" mass="57418">MDLLKNPDFAAYVKHALERYHVPGIAIAMVQGNRIESAGFGKASLDPPADCNPDTLFDIASTSKSLTAASVALLIDDNDKYPQVQYESRMSDLLPGDFVMPGNDHNDVTVEDVLSHRTGMAPNDYSLLGPNAAQPDDARSVTRNLRNLITVAPNRSEYLYCNLMFTAASYLVECKSGLKFSEFIQTRFFKPLGMQSTNLQPQGAREKGLAHRLATGYYWDKEAGEYVCMPCHDSPEAQGAGRIISSVNDYIKWVRALMNKQAPITESIYQGLVKKRISQSPPLNDSEDSEGSEGGHDAFPTFAAAGVEIHQYCGHTMITHDGLDLGYGSTLFFLPELKFGAVVFGNSNNASNVARIIKFKLTDWVTGKKSKELLGVITSLDSGSESEDEDSDEEEDEDGFTELENEMIGELCAGGGKRTEQTMPLGAYVGTYWNDGYKGIKVEEKNGGLFVNGRDRSMGFTLTFKHICEQKGYIAYLSEMTEHEKSPIKAEFKLEGERAVELGLSFEDSWDGYIWFKRI</sequence>
<dbReference type="STRING" id="554155.C5FDJ1"/>
<dbReference type="PANTHER" id="PTHR46825:SF9">
    <property type="entry name" value="BETA-LACTAMASE-RELATED DOMAIN-CONTAINING PROTEIN"/>
    <property type="match status" value="1"/>
</dbReference>
<dbReference type="GeneID" id="9226679"/>
<dbReference type="RefSeq" id="XP_002850749.1">
    <property type="nucleotide sequence ID" value="XM_002850703.1"/>
</dbReference>
<accession>C5FDJ1</accession>
<dbReference type="Pfam" id="PF11954">
    <property type="entry name" value="DUF3471"/>
    <property type="match status" value="1"/>
</dbReference>
<feature type="compositionally biased region" description="Acidic residues" evidence="2">
    <location>
        <begin position="384"/>
        <end position="400"/>
    </location>
</feature>
<keyword evidence="6" id="KW-1185">Reference proteome</keyword>
<dbReference type="eggNOG" id="ENOG502S0EY">
    <property type="taxonomic scope" value="Eukaryota"/>
</dbReference>
<organism evidence="5 6">
    <name type="scientific">Arthroderma otae (strain ATCC MYA-4605 / CBS 113480)</name>
    <name type="common">Microsporum canis</name>
    <dbReference type="NCBI Taxonomy" id="554155"/>
    <lineage>
        <taxon>Eukaryota</taxon>
        <taxon>Fungi</taxon>
        <taxon>Dikarya</taxon>
        <taxon>Ascomycota</taxon>
        <taxon>Pezizomycotina</taxon>
        <taxon>Eurotiomycetes</taxon>
        <taxon>Eurotiomycetidae</taxon>
        <taxon>Onygenales</taxon>
        <taxon>Arthrodermataceae</taxon>
        <taxon>Microsporum</taxon>
    </lineage>
</organism>
<evidence type="ECO:0000256" key="2">
    <source>
        <dbReference type="SAM" id="MobiDB-lite"/>
    </source>
</evidence>
<dbReference type="Proteomes" id="UP000002035">
    <property type="component" value="Unassembled WGS sequence"/>
</dbReference>
<evidence type="ECO:0000313" key="6">
    <source>
        <dbReference type="Proteomes" id="UP000002035"/>
    </source>
</evidence>
<feature type="domain" description="Peptidase S12 Pab87-related C-terminal" evidence="4">
    <location>
        <begin position="418"/>
        <end position="512"/>
    </location>
</feature>
<feature type="region of interest" description="Disordered" evidence="2">
    <location>
        <begin position="379"/>
        <end position="400"/>
    </location>
</feature>
<dbReference type="Pfam" id="PF00144">
    <property type="entry name" value="Beta-lactamase"/>
    <property type="match status" value="1"/>
</dbReference>
<dbReference type="AlphaFoldDB" id="C5FDJ1"/>
<reference evidence="6" key="1">
    <citation type="journal article" date="2012" name="MBio">
        <title>Comparative genome analysis of Trichophyton rubrum and related dermatophytes reveals candidate genes involved in infection.</title>
        <authorList>
            <person name="Martinez D.A."/>
            <person name="Oliver B.G."/>
            <person name="Graeser Y."/>
            <person name="Goldberg J.M."/>
            <person name="Li W."/>
            <person name="Martinez-Rossi N.M."/>
            <person name="Monod M."/>
            <person name="Shelest E."/>
            <person name="Barton R.C."/>
            <person name="Birch E."/>
            <person name="Brakhage A.A."/>
            <person name="Chen Z."/>
            <person name="Gurr S.J."/>
            <person name="Heiman D."/>
            <person name="Heitman J."/>
            <person name="Kosti I."/>
            <person name="Rossi A."/>
            <person name="Saif S."/>
            <person name="Samalova M."/>
            <person name="Saunders C.W."/>
            <person name="Shea T."/>
            <person name="Summerbell R.C."/>
            <person name="Xu J."/>
            <person name="Young S."/>
            <person name="Zeng Q."/>
            <person name="Birren B.W."/>
            <person name="Cuomo C.A."/>
            <person name="White T.C."/>
        </authorList>
    </citation>
    <scope>NUCLEOTIDE SEQUENCE [LARGE SCALE GENOMIC DNA]</scope>
    <source>
        <strain evidence="6">ATCC MYA-4605 / CBS 113480</strain>
    </source>
</reference>
<evidence type="ECO:0000259" key="3">
    <source>
        <dbReference type="Pfam" id="PF00144"/>
    </source>
</evidence>
<dbReference type="Gene3D" id="2.40.128.600">
    <property type="match status" value="1"/>
</dbReference>
<name>C5FDJ1_ARTOC</name>
<evidence type="ECO:0000259" key="4">
    <source>
        <dbReference type="Pfam" id="PF11954"/>
    </source>
</evidence>
<dbReference type="PANTHER" id="PTHR46825">
    <property type="entry name" value="D-ALANYL-D-ALANINE-CARBOXYPEPTIDASE/ENDOPEPTIDASE AMPH"/>
    <property type="match status" value="1"/>
</dbReference>
<gene>
    <name evidence="5" type="ORF">MCYG_00853</name>
</gene>
<dbReference type="InterPro" id="IPR001466">
    <property type="entry name" value="Beta-lactam-related"/>
</dbReference>
<dbReference type="InterPro" id="IPR050491">
    <property type="entry name" value="AmpC-like"/>
</dbReference>
<dbReference type="EMBL" id="DS995701">
    <property type="protein sequence ID" value="EEQ27965.1"/>
    <property type="molecule type" value="Genomic_DNA"/>
</dbReference>
<dbReference type="HOGENOM" id="CLU_020027_14_1_1"/>
<evidence type="ECO:0000256" key="1">
    <source>
        <dbReference type="ARBA" id="ARBA00038215"/>
    </source>
</evidence>
<protein>
    <submittedName>
        <fullName evidence="5">Beta-lactamase family protein</fullName>
    </submittedName>
</protein>
<dbReference type="SUPFAM" id="SSF56601">
    <property type="entry name" value="beta-lactamase/transpeptidase-like"/>
    <property type="match status" value="1"/>
</dbReference>
<evidence type="ECO:0000313" key="5">
    <source>
        <dbReference type="EMBL" id="EEQ27965.1"/>
    </source>
</evidence>
<dbReference type="InterPro" id="IPR012338">
    <property type="entry name" value="Beta-lactam/transpept-like"/>
</dbReference>
<proteinExistence type="inferred from homology"/>
<dbReference type="VEuPathDB" id="FungiDB:MCYG_00853"/>
<dbReference type="InterPro" id="IPR021860">
    <property type="entry name" value="Peptidase_S12_Pab87-rel_C"/>
</dbReference>
<dbReference type="OMA" id="PERCEAR"/>
<dbReference type="Gene3D" id="3.40.710.10">
    <property type="entry name" value="DD-peptidase/beta-lactamase superfamily"/>
    <property type="match status" value="1"/>
</dbReference>
<dbReference type="OrthoDB" id="5946976at2759"/>
<feature type="domain" description="Beta-lactamase-related" evidence="3">
    <location>
        <begin position="9"/>
        <end position="349"/>
    </location>
</feature>
<comment type="similarity">
    <text evidence="1">Belongs to the peptidase S12 family.</text>
</comment>